<sequence>MDISKKRDVVVVAMKLKPDSSELLTWTLAKFTKPGDHVVVLHVATRDRFSFSLSASEITSTLQEEIEGTFDSVLGVYDAFCRIKQIQLQLKVVRNRLSIRRTLVEEVKQQDAVRLILGAPEMQKWSEKSSSTLAKYCCTHLPMTCSILVIHYGQVVFKRNGVLALEVDSDFEGTLSKSQKDARKSAGRTVRQNSRKQYTVCNQKKAQKNEHMLSESSIALNASQSVFHPYKYVPPLLQDLESCTSDYETLNPMAGTSSQKSESHVHNLDCKDRNPSVNDNSYPKNVHSGMNDQNSTDNPPVVKNPNQRCRDTYQHSGQRNCNSHIALRGSKHQITNIPQGWPFLHQSIGASKLENPHLIARQMSVVEWVLQLPERPVGVRKQSPDPLKQEISVCSVKEKEQTPISISTQHSKQYEALSNMEDKDEITFFEMCALLCKKRDCVLYQHADLEKSTDHFSKDNMIGKGGCSQVYRGVLPNARIVAIKCFDIAAASTAQNEFLTELEIVSTLDHQNIIELLGYCVENQQKPIIVYDFAAEGSLEQKLHEADMKSTLPWNVRYKVAVGIGEALEYIHNSSPPLIHRDVKSSNILLQSDFTPQLTDFGLSKWMSVDSTFVTCNDVVGTFGYLAPEYFMFGKVSDKTDVYSFGVVLLELVSGRHPITNNGPSCHGNLVSWARPHLENESSYDQIVDHRLGREFDAAELRYMLRAASLCLQQSPQARPTIKNIMKLLRGETVTFEPKQDSMMSIDGNLTDGDCIQSFGSYDIHNHLMLALNILDEDLPLQGSSINQKSHCNDPNKLIEEYLQGRYSHPGNGS</sequence>
<organism evidence="3 4">
    <name type="scientific">Ceratopteris richardii</name>
    <name type="common">Triangle waterfern</name>
    <dbReference type="NCBI Taxonomy" id="49495"/>
    <lineage>
        <taxon>Eukaryota</taxon>
        <taxon>Viridiplantae</taxon>
        <taxon>Streptophyta</taxon>
        <taxon>Embryophyta</taxon>
        <taxon>Tracheophyta</taxon>
        <taxon>Polypodiopsida</taxon>
        <taxon>Polypodiidae</taxon>
        <taxon>Polypodiales</taxon>
        <taxon>Pteridineae</taxon>
        <taxon>Pteridaceae</taxon>
        <taxon>Parkerioideae</taxon>
        <taxon>Ceratopteris</taxon>
    </lineage>
</organism>
<feature type="domain" description="Protein kinase" evidence="2">
    <location>
        <begin position="456"/>
        <end position="736"/>
    </location>
</feature>
<dbReference type="PANTHER" id="PTHR47987:SF11">
    <property type="entry name" value="RECEPTOR-LIKE CYTOSOLIC SERINE_THREONINE-PROTEIN KINASE RBK1 ISOFORM X1"/>
    <property type="match status" value="1"/>
</dbReference>
<dbReference type="OrthoDB" id="654677at2759"/>
<dbReference type="AlphaFoldDB" id="A0A8T2T803"/>
<dbReference type="SUPFAM" id="SSF52402">
    <property type="entry name" value="Adenine nucleotide alpha hydrolases-like"/>
    <property type="match status" value="1"/>
</dbReference>
<feature type="compositionally biased region" description="Polar residues" evidence="1">
    <location>
        <begin position="286"/>
        <end position="298"/>
    </location>
</feature>
<dbReference type="Gene3D" id="3.40.50.620">
    <property type="entry name" value="HUPs"/>
    <property type="match status" value="1"/>
</dbReference>
<accession>A0A8T2T803</accession>
<dbReference type="PROSITE" id="PS00108">
    <property type="entry name" value="PROTEIN_KINASE_ST"/>
    <property type="match status" value="1"/>
</dbReference>
<comment type="caution">
    <text evidence="3">The sequence shown here is derived from an EMBL/GenBank/DDBJ whole genome shotgun (WGS) entry which is preliminary data.</text>
</comment>
<dbReference type="SMART" id="SM00220">
    <property type="entry name" value="S_TKc"/>
    <property type="match status" value="1"/>
</dbReference>
<dbReference type="FunFam" id="3.30.200.20:FF:000268">
    <property type="entry name" value="probable receptor-like serine/threonine-protein kinase At5g57670"/>
    <property type="match status" value="1"/>
</dbReference>
<dbReference type="SUPFAM" id="SSF56112">
    <property type="entry name" value="Protein kinase-like (PK-like)"/>
    <property type="match status" value="1"/>
</dbReference>
<name>A0A8T2T803_CERRI</name>
<dbReference type="EMBL" id="CM035420">
    <property type="protein sequence ID" value="KAH7405059.1"/>
    <property type="molecule type" value="Genomic_DNA"/>
</dbReference>
<dbReference type="Gene3D" id="3.30.200.20">
    <property type="entry name" value="Phosphorylase Kinase, domain 1"/>
    <property type="match status" value="1"/>
</dbReference>
<protein>
    <recommendedName>
        <fullName evidence="2">Protein kinase domain-containing protein</fullName>
    </recommendedName>
</protein>
<dbReference type="InterPro" id="IPR011009">
    <property type="entry name" value="Kinase-like_dom_sf"/>
</dbReference>
<proteinExistence type="predicted"/>
<dbReference type="InterPro" id="IPR046958">
    <property type="entry name" value="RBK1/2/STUNTED"/>
</dbReference>
<dbReference type="InterPro" id="IPR000719">
    <property type="entry name" value="Prot_kinase_dom"/>
</dbReference>
<keyword evidence="4" id="KW-1185">Reference proteome</keyword>
<dbReference type="CDD" id="cd14066">
    <property type="entry name" value="STKc_IRAK"/>
    <property type="match status" value="1"/>
</dbReference>
<dbReference type="PANTHER" id="PTHR47987">
    <property type="entry name" value="OS08G0249100 PROTEIN"/>
    <property type="match status" value="1"/>
</dbReference>
<gene>
    <name evidence="3" type="ORF">KP509_15G055100</name>
</gene>
<evidence type="ECO:0000259" key="2">
    <source>
        <dbReference type="PROSITE" id="PS50011"/>
    </source>
</evidence>
<evidence type="ECO:0000313" key="4">
    <source>
        <dbReference type="Proteomes" id="UP000825935"/>
    </source>
</evidence>
<dbReference type="PROSITE" id="PS50011">
    <property type="entry name" value="PROTEIN_KINASE_DOM"/>
    <property type="match status" value="1"/>
</dbReference>
<dbReference type="InterPro" id="IPR008271">
    <property type="entry name" value="Ser/Thr_kinase_AS"/>
</dbReference>
<dbReference type="InterPro" id="IPR001245">
    <property type="entry name" value="Ser-Thr/Tyr_kinase_cat_dom"/>
</dbReference>
<reference evidence="3" key="1">
    <citation type="submission" date="2021-08" db="EMBL/GenBank/DDBJ databases">
        <title>WGS assembly of Ceratopteris richardii.</title>
        <authorList>
            <person name="Marchant D.B."/>
            <person name="Chen G."/>
            <person name="Jenkins J."/>
            <person name="Shu S."/>
            <person name="Leebens-Mack J."/>
            <person name="Grimwood J."/>
            <person name="Schmutz J."/>
            <person name="Soltis P."/>
            <person name="Soltis D."/>
            <person name="Chen Z.-H."/>
        </authorList>
    </citation>
    <scope>NUCLEOTIDE SEQUENCE</scope>
    <source>
        <strain evidence="3">Whitten #5841</strain>
        <tissue evidence="3">Leaf</tissue>
    </source>
</reference>
<evidence type="ECO:0000256" key="1">
    <source>
        <dbReference type="SAM" id="MobiDB-lite"/>
    </source>
</evidence>
<evidence type="ECO:0000313" key="3">
    <source>
        <dbReference type="EMBL" id="KAH7405059.1"/>
    </source>
</evidence>
<dbReference type="Proteomes" id="UP000825935">
    <property type="component" value="Chromosome 15"/>
</dbReference>
<dbReference type="Gene3D" id="1.10.510.10">
    <property type="entry name" value="Transferase(Phosphotransferase) domain 1"/>
    <property type="match status" value="1"/>
</dbReference>
<dbReference type="OMA" id="KTHHRIR"/>
<feature type="region of interest" description="Disordered" evidence="1">
    <location>
        <begin position="286"/>
        <end position="306"/>
    </location>
</feature>
<dbReference type="GO" id="GO:0004672">
    <property type="term" value="F:protein kinase activity"/>
    <property type="evidence" value="ECO:0007669"/>
    <property type="project" value="InterPro"/>
</dbReference>
<dbReference type="GO" id="GO:0005524">
    <property type="term" value="F:ATP binding"/>
    <property type="evidence" value="ECO:0007669"/>
    <property type="project" value="InterPro"/>
</dbReference>
<dbReference type="Pfam" id="PF07714">
    <property type="entry name" value="PK_Tyr_Ser-Thr"/>
    <property type="match status" value="1"/>
</dbReference>
<dbReference type="FunFam" id="1.10.510.10:FF:000095">
    <property type="entry name" value="protein STRUBBELIG-RECEPTOR FAMILY 8"/>
    <property type="match status" value="1"/>
</dbReference>
<dbReference type="InterPro" id="IPR014729">
    <property type="entry name" value="Rossmann-like_a/b/a_fold"/>
</dbReference>
<dbReference type="EMBL" id="CM035420">
    <property type="protein sequence ID" value="KAH7405058.1"/>
    <property type="molecule type" value="Genomic_DNA"/>
</dbReference>